<name>M4RTX7_9ALTE</name>
<evidence type="ECO:0000313" key="1">
    <source>
        <dbReference type="EMBL" id="AGH45689.1"/>
    </source>
</evidence>
<evidence type="ECO:0000313" key="2">
    <source>
        <dbReference type="Proteomes" id="UP000011864"/>
    </source>
</evidence>
<sequence>MRETLFVAIVLQNIESGMFKETSQGRVYKQTKKYIAGLKVLFD</sequence>
<dbReference type="EMBL" id="CP003837">
    <property type="protein sequence ID" value="AGH45689.1"/>
    <property type="molecule type" value="Genomic_DNA"/>
</dbReference>
<protein>
    <submittedName>
        <fullName evidence="1">Uncharacterized protein</fullName>
    </submittedName>
</protein>
<gene>
    <name evidence="1" type="ORF">C427_3581</name>
</gene>
<dbReference type="PATRIC" id="fig|1129794.4.peg.3562"/>
<keyword evidence="2" id="KW-1185">Reference proteome</keyword>
<dbReference type="AlphaFoldDB" id="M4RTX7"/>
<dbReference type="KEGG" id="gps:C427_3581"/>
<dbReference type="Proteomes" id="UP000011864">
    <property type="component" value="Chromosome"/>
</dbReference>
<proteinExistence type="predicted"/>
<accession>M4RTX7</accession>
<reference evidence="1 2" key="1">
    <citation type="journal article" date="2013" name="Genome Announc.">
        <title>Complete Genome Sequence of Glaciecola psychrophila Strain 170T.</title>
        <authorList>
            <person name="Yin J."/>
            <person name="Chen J."/>
            <person name="Liu G."/>
            <person name="Yu Y."/>
            <person name="Song L."/>
            <person name="Wang X."/>
            <person name="Qu X."/>
        </authorList>
    </citation>
    <scope>NUCLEOTIDE SEQUENCE [LARGE SCALE GENOMIC DNA]</scope>
    <source>
        <strain evidence="1 2">170</strain>
    </source>
</reference>
<organism evidence="1 2">
    <name type="scientific">Paraglaciecola psychrophila 170</name>
    <dbReference type="NCBI Taxonomy" id="1129794"/>
    <lineage>
        <taxon>Bacteria</taxon>
        <taxon>Pseudomonadati</taxon>
        <taxon>Pseudomonadota</taxon>
        <taxon>Gammaproteobacteria</taxon>
        <taxon>Alteromonadales</taxon>
        <taxon>Alteromonadaceae</taxon>
        <taxon>Paraglaciecola</taxon>
    </lineage>
</organism>
<dbReference type="STRING" id="1129794.C427_3581"/>
<dbReference type="HOGENOM" id="CLU_3237224_0_0_6"/>